<feature type="compositionally biased region" description="Basic and acidic residues" evidence="1">
    <location>
        <begin position="127"/>
        <end position="183"/>
    </location>
</feature>
<evidence type="ECO:0000256" key="1">
    <source>
        <dbReference type="SAM" id="MobiDB-lite"/>
    </source>
</evidence>
<dbReference type="PANTHER" id="PTHR40132:SF1">
    <property type="entry name" value="PRE-MRNA-SPLICING FACTOR 38B"/>
    <property type="match status" value="1"/>
</dbReference>
<gene>
    <name evidence="2" type="ORF">LTR77_010065</name>
</gene>
<feature type="compositionally biased region" description="Basic and acidic residues" evidence="1">
    <location>
        <begin position="206"/>
        <end position="220"/>
    </location>
</feature>
<proteinExistence type="predicted"/>
<dbReference type="PANTHER" id="PTHR40132">
    <property type="entry name" value="PRE-MRNA-SPLICING FACTOR 38B"/>
    <property type="match status" value="1"/>
</dbReference>
<reference evidence="2 3" key="1">
    <citation type="submission" date="2023-08" db="EMBL/GenBank/DDBJ databases">
        <title>Black Yeasts Isolated from many extreme environments.</title>
        <authorList>
            <person name="Coleine C."/>
            <person name="Stajich J.E."/>
            <person name="Selbmann L."/>
        </authorList>
    </citation>
    <scope>NUCLEOTIDE SEQUENCE [LARGE SCALE GENOMIC DNA]</scope>
    <source>
        <strain evidence="2 3">CCFEE 5935</strain>
    </source>
</reference>
<sequence>MPAGEALDDDYVISLLGRDAEANKKRYTTSSSLLPSTRPRNANAPKPNTRFLKNLVRDTDRHNSALKAKEEEDARERLRGLRKDAGVKRIREDDHEERGGREGRGGKRRKGERAGRWAGVLNGLGERNGRKDGRRAEARAAEKNEERPQRRQRSREDRDEGERRLRHDRRRTGDEKRRYTDRKGKQRRRSTSSDSARSRSPRRQHNSREGDRLGQQKDYDSDPLQDIIGPKPAPKIRPRGRGANNPISSIDARFNPSYNPKTDVELSDNDRQRDDWDMALEALRDRAKWRVQGGERLRAAGFSEEEVGKWEKSSGLLGQRDEGGEKGVEDMRWRKKGEGREWDRGKVADGKGRVDVKAAWARLKLD</sequence>
<dbReference type="GeneID" id="89931395"/>
<evidence type="ECO:0000313" key="2">
    <source>
        <dbReference type="EMBL" id="KAK5164369.1"/>
    </source>
</evidence>
<evidence type="ECO:0000313" key="3">
    <source>
        <dbReference type="Proteomes" id="UP001337655"/>
    </source>
</evidence>
<accession>A0AAV9NWR5</accession>
<feature type="region of interest" description="Disordered" evidence="1">
    <location>
        <begin position="21"/>
        <end position="270"/>
    </location>
</feature>
<organism evidence="2 3">
    <name type="scientific">Saxophila tyrrhenica</name>
    <dbReference type="NCBI Taxonomy" id="1690608"/>
    <lineage>
        <taxon>Eukaryota</taxon>
        <taxon>Fungi</taxon>
        <taxon>Dikarya</taxon>
        <taxon>Ascomycota</taxon>
        <taxon>Pezizomycotina</taxon>
        <taxon>Dothideomycetes</taxon>
        <taxon>Dothideomycetidae</taxon>
        <taxon>Mycosphaerellales</taxon>
        <taxon>Extremaceae</taxon>
        <taxon>Saxophila</taxon>
    </lineage>
</organism>
<comment type="caution">
    <text evidence="2">The sequence shown here is derived from an EMBL/GenBank/DDBJ whole genome shotgun (WGS) entry which is preliminary data.</text>
</comment>
<keyword evidence="3" id="KW-1185">Reference proteome</keyword>
<dbReference type="Proteomes" id="UP001337655">
    <property type="component" value="Unassembled WGS sequence"/>
</dbReference>
<dbReference type="EMBL" id="JAVRRT010000020">
    <property type="protein sequence ID" value="KAK5164369.1"/>
    <property type="molecule type" value="Genomic_DNA"/>
</dbReference>
<dbReference type="RefSeq" id="XP_064654662.1">
    <property type="nucleotide sequence ID" value="XM_064807289.1"/>
</dbReference>
<feature type="compositionally biased region" description="Low complexity" evidence="1">
    <location>
        <begin position="28"/>
        <end position="40"/>
    </location>
</feature>
<protein>
    <recommendedName>
        <fullName evidence="4">Pre-mRNA-splicing factor 38B</fullName>
    </recommendedName>
</protein>
<name>A0AAV9NWR5_9PEZI</name>
<dbReference type="AlphaFoldDB" id="A0AAV9NWR5"/>
<feature type="compositionally biased region" description="Basic and acidic residues" evidence="1">
    <location>
        <begin position="55"/>
        <end position="105"/>
    </location>
</feature>
<evidence type="ECO:0008006" key="4">
    <source>
        <dbReference type="Google" id="ProtNLM"/>
    </source>
</evidence>